<evidence type="ECO:0000313" key="3">
    <source>
        <dbReference type="Proteomes" id="UP001138686"/>
    </source>
</evidence>
<sequence length="398" mass="45801">MNPSSAGWIHKFINEFPKKELIDSYTGLLPFYETLKKSGFIYGVSVKTLLDVPVSDLKLTQEENTKVNLFHALLFMYQSEKGTYDIPEAIETMVLFYKTIEKGKPGFFQKLSFTKSPSENLERILAARIQESNTLIKTEAASIFTYALLFGDVLAFQYYLKHPEGLKNYLEAFEETLIQFSIWALQSKQKKNKYDALVIEMVSESAQYVTHSDDTFSHEIVDQLKERTVLEKQFVLDICCLAVWDDKKIDATENTFLKEVAFHLGISHEYLAHSIAHIKAFSEANEHKIKLFQYSHPVKQLYKQSTDTVKLLVLRNKKRLLQELNESGELMVLLGQSTTRDLTREEKTKVKEQLLDICKTIPSLTIFMLPGGMLLLPLLVKYIPKLLPSAFNENRVDE</sequence>
<reference evidence="2" key="1">
    <citation type="submission" date="2021-07" db="EMBL/GenBank/DDBJ databases">
        <title>Aureisphaera sp. CAU 1614 isolated from sea sediment.</title>
        <authorList>
            <person name="Kim W."/>
        </authorList>
    </citation>
    <scope>NUCLEOTIDE SEQUENCE</scope>
    <source>
        <strain evidence="2">CAU 1614</strain>
    </source>
</reference>
<organism evidence="2 3">
    <name type="scientific">Halomarinibacterium sedimenti</name>
    <dbReference type="NCBI Taxonomy" id="2857106"/>
    <lineage>
        <taxon>Bacteria</taxon>
        <taxon>Pseudomonadati</taxon>
        <taxon>Bacteroidota</taxon>
        <taxon>Flavobacteriia</taxon>
        <taxon>Flavobacteriales</taxon>
        <taxon>Flavobacteriaceae</taxon>
        <taxon>Halomarinibacterium</taxon>
    </lineage>
</organism>
<protein>
    <recommendedName>
        <fullName evidence="1">Letm1 RBD domain-containing protein</fullName>
    </recommendedName>
</protein>
<evidence type="ECO:0000259" key="1">
    <source>
        <dbReference type="Pfam" id="PF07766"/>
    </source>
</evidence>
<dbReference type="AlphaFoldDB" id="A0A9X1FM98"/>
<evidence type="ECO:0000313" key="2">
    <source>
        <dbReference type="EMBL" id="MBW2936494.1"/>
    </source>
</evidence>
<proteinExistence type="predicted"/>
<accession>A0A9X1FM98</accession>
<keyword evidence="3" id="KW-1185">Reference proteome</keyword>
<dbReference type="NCBIfam" id="NF040639">
    <property type="entry name" value="LETM1_rel_film"/>
    <property type="match status" value="1"/>
</dbReference>
<dbReference type="EMBL" id="JAHWDP010000001">
    <property type="protein sequence ID" value="MBW2936494.1"/>
    <property type="molecule type" value="Genomic_DNA"/>
</dbReference>
<name>A0A9X1FM98_9FLAO</name>
<dbReference type="Pfam" id="PF07766">
    <property type="entry name" value="LETM1_RBD"/>
    <property type="match status" value="1"/>
</dbReference>
<comment type="caution">
    <text evidence="2">The sequence shown here is derived from an EMBL/GenBank/DDBJ whole genome shotgun (WGS) entry which is preliminary data.</text>
</comment>
<dbReference type="Proteomes" id="UP001138686">
    <property type="component" value="Unassembled WGS sequence"/>
</dbReference>
<dbReference type="RefSeq" id="WP_219050259.1">
    <property type="nucleotide sequence ID" value="NZ_JAHWDP010000001.1"/>
</dbReference>
<feature type="domain" description="Letm1 RBD" evidence="1">
    <location>
        <begin position="342"/>
        <end position="395"/>
    </location>
</feature>
<dbReference type="GO" id="GO:0043022">
    <property type="term" value="F:ribosome binding"/>
    <property type="evidence" value="ECO:0007669"/>
    <property type="project" value="InterPro"/>
</dbReference>
<dbReference type="InterPro" id="IPR033122">
    <property type="entry name" value="LETM1-like_RBD"/>
</dbReference>
<gene>
    <name evidence="2" type="ORF">KXJ69_00155</name>
</gene>